<reference evidence="2" key="1">
    <citation type="submission" date="2014-07" db="EMBL/GenBank/DDBJ databases">
        <authorList>
            <person name="Hornung V.Bastian."/>
        </authorList>
    </citation>
    <scope>NUCLEOTIDE SEQUENCE</scope>
    <source>
        <strain evidence="2">PCE-S</strain>
    </source>
</reference>
<evidence type="ECO:0000313" key="2">
    <source>
        <dbReference type="EMBL" id="CDX02053.1"/>
    </source>
</evidence>
<dbReference type="Proteomes" id="UP000054623">
    <property type="component" value="Unassembled WGS sequence"/>
</dbReference>
<dbReference type="EMBL" id="LK996017">
    <property type="protein sequence ID" value="CDX02053.1"/>
    <property type="molecule type" value="Genomic_DNA"/>
</dbReference>
<feature type="transmembrane region" description="Helical" evidence="1">
    <location>
        <begin position="51"/>
        <end position="69"/>
    </location>
</feature>
<evidence type="ECO:0000313" key="3">
    <source>
        <dbReference type="EMBL" id="KTE93199.1"/>
    </source>
</evidence>
<keyword evidence="1" id="KW-0812">Transmembrane</keyword>
<gene>
    <name evidence="3" type="ORF">AT727_15840</name>
    <name evidence="2" type="ORF">DPCES_2166</name>
</gene>
<evidence type="ECO:0000313" key="4">
    <source>
        <dbReference type="Proteomes" id="UP000054623"/>
    </source>
</evidence>
<keyword evidence="1" id="KW-1133">Transmembrane helix</keyword>
<evidence type="ECO:0000256" key="1">
    <source>
        <dbReference type="SAM" id="Phobius"/>
    </source>
</evidence>
<dbReference type="PANTHER" id="PTHR31033">
    <property type="entry name" value="PROTEIN, PUTATIVE-RELATED"/>
    <property type="match status" value="1"/>
</dbReference>
<dbReference type="PATRIC" id="fig|49338.4.peg.2334"/>
<organism evidence="2">
    <name type="scientific">Desulfitobacterium hafniense</name>
    <name type="common">Desulfitobacterium frappieri</name>
    <dbReference type="NCBI Taxonomy" id="49338"/>
    <lineage>
        <taxon>Bacteria</taxon>
        <taxon>Bacillati</taxon>
        <taxon>Bacillota</taxon>
        <taxon>Clostridia</taxon>
        <taxon>Eubacteriales</taxon>
        <taxon>Desulfitobacteriaceae</taxon>
        <taxon>Desulfitobacterium</taxon>
    </lineage>
</organism>
<dbReference type="EMBL" id="LOCK01000008">
    <property type="protein sequence ID" value="KTE93199.1"/>
    <property type="molecule type" value="Genomic_DNA"/>
</dbReference>
<dbReference type="RefSeq" id="WP_011459969.1">
    <property type="nucleotide sequence ID" value="NZ_JAYFNZ010000008.1"/>
</dbReference>
<protein>
    <submittedName>
        <fullName evidence="2">Uncharacterized protein</fullName>
    </submittedName>
</protein>
<keyword evidence="1" id="KW-0472">Membrane</keyword>
<dbReference type="PANTHER" id="PTHR31033:SF18">
    <property type="entry name" value="OS06G0115800 PROTEIN"/>
    <property type="match status" value="1"/>
</dbReference>
<name>A0A098AZP4_DESHA</name>
<reference evidence="3 4" key="2">
    <citation type="submission" date="2015-12" db="EMBL/GenBank/DDBJ databases">
        <title>Draft Genome Sequence of Desulfitobacterium hafniense Strain DH, a Sulfate-reducing Bacterium Isolated from Paddy Soils.</title>
        <authorList>
            <person name="Bao P."/>
            <person name="Zhang X."/>
            <person name="Li G."/>
        </authorList>
    </citation>
    <scope>NUCLEOTIDE SEQUENCE [LARGE SCALE GENOMIC DNA]</scope>
    <source>
        <strain evidence="3 4">DH</strain>
    </source>
</reference>
<sequence>MLIWSLMLVCLLNIPFGYWRKNVRKLSLPWFMAIHLPVPFVALLRHHLELPGATLLAFLAAYFLGQYLGSRLSRTLRPYGNVSSSLVHDLVHRSWIIIIGRQIGR</sequence>
<proteinExistence type="predicted"/>
<dbReference type="AlphaFoldDB" id="A0A098AZP4"/>
<accession>A0A098AZP4</accession>
<dbReference type="OrthoDB" id="5397176at2"/>